<gene>
    <name evidence="10" type="ORF">A3C11_02335</name>
</gene>
<evidence type="ECO:0000256" key="4">
    <source>
        <dbReference type="ARBA" id="ARBA00022723"/>
    </source>
</evidence>
<dbReference type="InterPro" id="IPR000192">
    <property type="entry name" value="Aminotrans_V_dom"/>
</dbReference>
<keyword evidence="5" id="KW-0663">Pyridoxal phosphate</keyword>
<dbReference type="Pfam" id="PF00266">
    <property type="entry name" value="Aminotran_5"/>
    <property type="match status" value="1"/>
</dbReference>
<comment type="catalytic activity">
    <reaction evidence="8">
        <text>(sulfur carrier)-H + L-cysteine = (sulfur carrier)-SH + L-alanine</text>
        <dbReference type="Rhea" id="RHEA:43892"/>
        <dbReference type="Rhea" id="RHEA-COMP:14737"/>
        <dbReference type="Rhea" id="RHEA-COMP:14739"/>
        <dbReference type="ChEBI" id="CHEBI:29917"/>
        <dbReference type="ChEBI" id="CHEBI:35235"/>
        <dbReference type="ChEBI" id="CHEBI:57972"/>
        <dbReference type="ChEBI" id="CHEBI:64428"/>
        <dbReference type="EC" id="2.8.1.7"/>
    </reaction>
</comment>
<organism evidence="10 11">
    <name type="scientific">Candidatus Sungbacteria bacterium RIFCSPHIGHO2_02_FULL_49_12</name>
    <dbReference type="NCBI Taxonomy" id="1802271"/>
    <lineage>
        <taxon>Bacteria</taxon>
        <taxon>Candidatus Sungiibacteriota</taxon>
    </lineage>
</organism>
<comment type="cofactor">
    <cofactor evidence="1">
        <name>pyridoxal 5'-phosphate</name>
        <dbReference type="ChEBI" id="CHEBI:597326"/>
    </cofactor>
</comment>
<dbReference type="InterPro" id="IPR015421">
    <property type="entry name" value="PyrdxlP-dep_Trfase_major"/>
</dbReference>
<dbReference type="GO" id="GO:0051536">
    <property type="term" value="F:iron-sulfur cluster binding"/>
    <property type="evidence" value="ECO:0007669"/>
    <property type="project" value="UniProtKB-KW"/>
</dbReference>
<evidence type="ECO:0000256" key="2">
    <source>
        <dbReference type="ARBA" id="ARBA00006490"/>
    </source>
</evidence>
<feature type="domain" description="Aminotransferase class V" evidence="9">
    <location>
        <begin position="9"/>
        <end position="388"/>
    </location>
</feature>
<evidence type="ECO:0000256" key="6">
    <source>
        <dbReference type="ARBA" id="ARBA00023004"/>
    </source>
</evidence>
<sequence>MPESAKREVYLDYAGATPMDARVKLAMEPYWELEFGNPSALYRKGRIAKDAIDAARKSIAGILHAAESETIFTAGSTEADNLAMFGVIRAVKPILVANKLGGHVIISAIEHHVVLNSVEALIKEGIERSLAPVDKEGVTDVAALEKLIRPDTILVSVMYANNEIGTIQPLGEIAKVIRKVREERKKENNPLPIYFHSDGAQAAGALDLDVQKLGVDLFVISSSKVYGPKGVAVLYIRRGTRIAPIYFGGGQEGNLRSGTENVPVIVGFAKALGIAEDMREKENARLAELRDYFISRLTKEIPKTILNGSQRSRLPNNVNVTVLDIEGEAAVLYLDAHGISISTGSACTSITLDPSHVIIALGRPYEHAHGSLRFSLGRSTTREDIDYVMEVLPKVVARLRQISPVNMEIGQESISHPEAFAGQGAKVKVGGKTYK</sequence>
<dbReference type="PANTHER" id="PTHR11601:SF34">
    <property type="entry name" value="CYSTEINE DESULFURASE"/>
    <property type="match status" value="1"/>
</dbReference>
<dbReference type="InterPro" id="IPR016454">
    <property type="entry name" value="Cysteine_dSase"/>
</dbReference>
<evidence type="ECO:0000256" key="8">
    <source>
        <dbReference type="ARBA" id="ARBA00050776"/>
    </source>
</evidence>
<comment type="caution">
    <text evidence="10">The sequence shown here is derived from an EMBL/GenBank/DDBJ whole genome shotgun (WGS) entry which is preliminary data.</text>
</comment>
<evidence type="ECO:0000313" key="11">
    <source>
        <dbReference type="Proteomes" id="UP000177362"/>
    </source>
</evidence>
<dbReference type="InterPro" id="IPR015424">
    <property type="entry name" value="PyrdxlP-dep_Trfase"/>
</dbReference>
<reference evidence="10 11" key="1">
    <citation type="journal article" date="2016" name="Nat. Commun.">
        <title>Thousands of microbial genomes shed light on interconnected biogeochemical processes in an aquifer system.</title>
        <authorList>
            <person name="Anantharaman K."/>
            <person name="Brown C.T."/>
            <person name="Hug L.A."/>
            <person name="Sharon I."/>
            <person name="Castelle C.J."/>
            <person name="Probst A.J."/>
            <person name="Thomas B.C."/>
            <person name="Singh A."/>
            <person name="Wilkins M.J."/>
            <person name="Karaoz U."/>
            <person name="Brodie E.L."/>
            <person name="Williams K.H."/>
            <person name="Hubbard S.S."/>
            <person name="Banfield J.F."/>
        </authorList>
    </citation>
    <scope>NUCLEOTIDE SEQUENCE [LARGE SCALE GENOMIC DNA]</scope>
</reference>
<name>A0A1G2KP72_9BACT</name>
<evidence type="ECO:0000256" key="1">
    <source>
        <dbReference type="ARBA" id="ARBA00001933"/>
    </source>
</evidence>
<dbReference type="GO" id="GO:0031071">
    <property type="term" value="F:cysteine desulfurase activity"/>
    <property type="evidence" value="ECO:0007669"/>
    <property type="project" value="UniProtKB-EC"/>
</dbReference>
<keyword evidence="3" id="KW-0808">Transferase</keyword>
<evidence type="ECO:0000259" key="9">
    <source>
        <dbReference type="Pfam" id="PF00266"/>
    </source>
</evidence>
<dbReference type="Gene3D" id="3.40.640.10">
    <property type="entry name" value="Type I PLP-dependent aspartate aminotransferase-like (Major domain)"/>
    <property type="match status" value="1"/>
</dbReference>
<dbReference type="AlphaFoldDB" id="A0A1G2KP72"/>
<proteinExistence type="inferred from homology"/>
<dbReference type="Proteomes" id="UP000177362">
    <property type="component" value="Unassembled WGS sequence"/>
</dbReference>
<dbReference type="PANTHER" id="PTHR11601">
    <property type="entry name" value="CYSTEINE DESULFURYLASE FAMILY MEMBER"/>
    <property type="match status" value="1"/>
</dbReference>
<dbReference type="SUPFAM" id="SSF53383">
    <property type="entry name" value="PLP-dependent transferases"/>
    <property type="match status" value="1"/>
</dbReference>
<evidence type="ECO:0000256" key="7">
    <source>
        <dbReference type="ARBA" id="ARBA00023014"/>
    </source>
</evidence>
<dbReference type="EMBL" id="MHQJ01000022">
    <property type="protein sequence ID" value="OHA01208.1"/>
    <property type="molecule type" value="Genomic_DNA"/>
</dbReference>
<dbReference type="Gene3D" id="1.10.260.50">
    <property type="match status" value="1"/>
</dbReference>
<dbReference type="STRING" id="1802271.A3C11_02335"/>
<dbReference type="PIRSF" id="PIRSF005572">
    <property type="entry name" value="NifS"/>
    <property type="match status" value="1"/>
</dbReference>
<dbReference type="GO" id="GO:0046872">
    <property type="term" value="F:metal ion binding"/>
    <property type="evidence" value="ECO:0007669"/>
    <property type="project" value="UniProtKB-KW"/>
</dbReference>
<evidence type="ECO:0000256" key="5">
    <source>
        <dbReference type="ARBA" id="ARBA00022898"/>
    </source>
</evidence>
<dbReference type="InterPro" id="IPR015422">
    <property type="entry name" value="PyrdxlP-dep_Trfase_small"/>
</dbReference>
<comment type="similarity">
    <text evidence="2">Belongs to the class-V pyridoxal-phosphate-dependent aminotransferase family. NifS/IscS subfamily.</text>
</comment>
<evidence type="ECO:0000313" key="10">
    <source>
        <dbReference type="EMBL" id="OHA01208.1"/>
    </source>
</evidence>
<keyword evidence="7" id="KW-0411">Iron-sulfur</keyword>
<keyword evidence="6" id="KW-0408">Iron</keyword>
<evidence type="ECO:0000256" key="3">
    <source>
        <dbReference type="ARBA" id="ARBA00022679"/>
    </source>
</evidence>
<keyword evidence="4" id="KW-0479">Metal-binding</keyword>
<protein>
    <recommendedName>
        <fullName evidence="9">Aminotransferase class V domain-containing protein</fullName>
    </recommendedName>
</protein>
<dbReference type="Gene3D" id="3.90.1150.10">
    <property type="entry name" value="Aspartate Aminotransferase, domain 1"/>
    <property type="match status" value="1"/>
</dbReference>
<accession>A0A1G2KP72</accession>